<feature type="domain" description="ABC transporter" evidence="4">
    <location>
        <begin position="6"/>
        <end position="229"/>
    </location>
</feature>
<dbReference type="Pfam" id="PF00005">
    <property type="entry name" value="ABC_tran"/>
    <property type="match status" value="1"/>
</dbReference>
<dbReference type="InterPro" id="IPR017871">
    <property type="entry name" value="ABC_transporter-like_CS"/>
</dbReference>
<evidence type="ECO:0000313" key="5">
    <source>
        <dbReference type="EMBL" id="HIZ22666.1"/>
    </source>
</evidence>
<sequence>MENAALELMDVSKHYTDFTLDHISFQVPRGCIVGLIGENGAGKSTTIHTVLGLTHKDGGTVSLLGETDPDKICRDQIGVVFDGNNYPEMLTPAQLGKVFKNIYHSWDQDRYTKLLEHFRLPINKRLRQFSKGMKMKYAISVAFSHNSRMLILDEATSGLDPVMRDEILDMLLDFIQDEDHSILVSSHITSDLEKIADYIVFLHNGRIVFSKPKDELLDCYGIIKCGGALFDKIDKKEIIAYRKMDYEWQILVENRQAVQKKYPDALVTPATIDEIMLMYVKGEVS</sequence>
<reference evidence="5" key="2">
    <citation type="submission" date="2021-04" db="EMBL/GenBank/DDBJ databases">
        <authorList>
            <person name="Gilroy R."/>
        </authorList>
    </citation>
    <scope>NUCLEOTIDE SEQUENCE</scope>
    <source>
        <strain evidence="5">14324</strain>
    </source>
</reference>
<evidence type="ECO:0000256" key="3">
    <source>
        <dbReference type="ARBA" id="ARBA00022840"/>
    </source>
</evidence>
<dbReference type="CDD" id="cd03230">
    <property type="entry name" value="ABC_DR_subfamily_A"/>
    <property type="match status" value="1"/>
</dbReference>
<dbReference type="InterPro" id="IPR003439">
    <property type="entry name" value="ABC_transporter-like_ATP-bd"/>
</dbReference>
<dbReference type="GO" id="GO:0005524">
    <property type="term" value="F:ATP binding"/>
    <property type="evidence" value="ECO:0007669"/>
    <property type="project" value="UniProtKB-KW"/>
</dbReference>
<organism evidence="5 6">
    <name type="scientific">Candidatus Blautia faecigallinarum</name>
    <dbReference type="NCBI Taxonomy" id="2838488"/>
    <lineage>
        <taxon>Bacteria</taxon>
        <taxon>Bacillati</taxon>
        <taxon>Bacillota</taxon>
        <taxon>Clostridia</taxon>
        <taxon>Lachnospirales</taxon>
        <taxon>Lachnospiraceae</taxon>
        <taxon>Blautia</taxon>
    </lineage>
</organism>
<keyword evidence="2" id="KW-0547">Nucleotide-binding</keyword>
<dbReference type="PANTHER" id="PTHR42939:SF3">
    <property type="entry name" value="ABC TRANSPORTER ATP-BINDING COMPONENT"/>
    <property type="match status" value="1"/>
</dbReference>
<dbReference type="GO" id="GO:0016887">
    <property type="term" value="F:ATP hydrolysis activity"/>
    <property type="evidence" value="ECO:0007669"/>
    <property type="project" value="InterPro"/>
</dbReference>
<evidence type="ECO:0000313" key="6">
    <source>
        <dbReference type="Proteomes" id="UP000824041"/>
    </source>
</evidence>
<dbReference type="SMART" id="SM00382">
    <property type="entry name" value="AAA"/>
    <property type="match status" value="1"/>
</dbReference>
<name>A0A9D2ITI1_9FIRM</name>
<dbReference type="SUPFAM" id="SSF52540">
    <property type="entry name" value="P-loop containing nucleoside triphosphate hydrolases"/>
    <property type="match status" value="1"/>
</dbReference>
<protein>
    <submittedName>
        <fullName evidence="5">ABC transporter ATP-binding protein</fullName>
    </submittedName>
</protein>
<reference evidence="5" key="1">
    <citation type="journal article" date="2021" name="PeerJ">
        <title>Extensive microbial diversity within the chicken gut microbiome revealed by metagenomics and culture.</title>
        <authorList>
            <person name="Gilroy R."/>
            <person name="Ravi A."/>
            <person name="Getino M."/>
            <person name="Pursley I."/>
            <person name="Horton D.L."/>
            <person name="Alikhan N.F."/>
            <person name="Baker D."/>
            <person name="Gharbi K."/>
            <person name="Hall N."/>
            <person name="Watson M."/>
            <person name="Adriaenssens E.M."/>
            <person name="Foster-Nyarko E."/>
            <person name="Jarju S."/>
            <person name="Secka A."/>
            <person name="Antonio M."/>
            <person name="Oren A."/>
            <person name="Chaudhuri R.R."/>
            <person name="La Ragione R."/>
            <person name="Hildebrand F."/>
            <person name="Pallen M.J."/>
        </authorList>
    </citation>
    <scope>NUCLEOTIDE SEQUENCE</scope>
    <source>
        <strain evidence="5">14324</strain>
    </source>
</reference>
<gene>
    <name evidence="5" type="ORF">IAA21_07725</name>
</gene>
<dbReference type="PANTHER" id="PTHR42939">
    <property type="entry name" value="ABC TRANSPORTER ATP-BINDING PROTEIN ALBC-RELATED"/>
    <property type="match status" value="1"/>
</dbReference>
<dbReference type="AlphaFoldDB" id="A0A9D2ITI1"/>
<keyword evidence="3 5" id="KW-0067">ATP-binding</keyword>
<keyword evidence="1" id="KW-0813">Transport</keyword>
<dbReference type="EMBL" id="DXBU01000105">
    <property type="protein sequence ID" value="HIZ22666.1"/>
    <property type="molecule type" value="Genomic_DNA"/>
</dbReference>
<evidence type="ECO:0000256" key="2">
    <source>
        <dbReference type="ARBA" id="ARBA00022741"/>
    </source>
</evidence>
<dbReference type="Proteomes" id="UP000824041">
    <property type="component" value="Unassembled WGS sequence"/>
</dbReference>
<dbReference type="InterPro" id="IPR051782">
    <property type="entry name" value="ABC_Transporter_VariousFunc"/>
</dbReference>
<evidence type="ECO:0000256" key="1">
    <source>
        <dbReference type="ARBA" id="ARBA00022448"/>
    </source>
</evidence>
<evidence type="ECO:0000259" key="4">
    <source>
        <dbReference type="PROSITE" id="PS50893"/>
    </source>
</evidence>
<dbReference type="InterPro" id="IPR027417">
    <property type="entry name" value="P-loop_NTPase"/>
</dbReference>
<dbReference type="Gene3D" id="3.40.50.300">
    <property type="entry name" value="P-loop containing nucleotide triphosphate hydrolases"/>
    <property type="match status" value="1"/>
</dbReference>
<dbReference type="PROSITE" id="PS50893">
    <property type="entry name" value="ABC_TRANSPORTER_2"/>
    <property type="match status" value="1"/>
</dbReference>
<accession>A0A9D2ITI1</accession>
<proteinExistence type="predicted"/>
<dbReference type="InterPro" id="IPR003593">
    <property type="entry name" value="AAA+_ATPase"/>
</dbReference>
<comment type="caution">
    <text evidence="5">The sequence shown here is derived from an EMBL/GenBank/DDBJ whole genome shotgun (WGS) entry which is preliminary data.</text>
</comment>
<dbReference type="PROSITE" id="PS00211">
    <property type="entry name" value="ABC_TRANSPORTER_1"/>
    <property type="match status" value="1"/>
</dbReference>